<dbReference type="AlphaFoldDB" id="A0A2I1RJE6"/>
<reference evidence="1 2" key="1">
    <citation type="submission" date="2017-12" db="EMBL/GenBank/DDBJ databases">
        <title>Phylogenetic diversity of female urinary microbiome.</title>
        <authorList>
            <person name="Thomas-White K."/>
            <person name="Wolfe A.J."/>
        </authorList>
    </citation>
    <scope>NUCLEOTIDE SEQUENCE [LARGE SCALE GENOMIC DNA]</scope>
    <source>
        <strain evidence="1 2">UMB0416</strain>
    </source>
</reference>
<protein>
    <submittedName>
        <fullName evidence="1">Uncharacterized protein</fullName>
    </submittedName>
</protein>
<comment type="caution">
    <text evidence="1">The sequence shown here is derived from an EMBL/GenBank/DDBJ whole genome shotgun (WGS) entry which is preliminary data.</text>
</comment>
<dbReference type="Proteomes" id="UP000234914">
    <property type="component" value="Unassembled WGS sequence"/>
</dbReference>
<name>A0A2I1RJE6_FAUOS</name>
<gene>
    <name evidence="1" type="ORF">CYJ96_03725</name>
</gene>
<organism evidence="1 2">
    <name type="scientific">Faucicola osloensis</name>
    <name type="common">Moraxella osloensis</name>
    <dbReference type="NCBI Taxonomy" id="34062"/>
    <lineage>
        <taxon>Bacteria</taxon>
        <taxon>Pseudomonadati</taxon>
        <taxon>Pseudomonadota</taxon>
        <taxon>Gammaproteobacteria</taxon>
        <taxon>Moraxellales</taxon>
        <taxon>Moraxellaceae</taxon>
        <taxon>Faucicola</taxon>
    </lineage>
</organism>
<evidence type="ECO:0000313" key="2">
    <source>
        <dbReference type="Proteomes" id="UP000234914"/>
    </source>
</evidence>
<evidence type="ECO:0000313" key="1">
    <source>
        <dbReference type="EMBL" id="PKZ69251.1"/>
    </source>
</evidence>
<accession>A0A2I1RJE6</accession>
<proteinExistence type="predicted"/>
<dbReference type="EMBL" id="PKJS01000004">
    <property type="protein sequence ID" value="PKZ69251.1"/>
    <property type="molecule type" value="Genomic_DNA"/>
</dbReference>
<sequence length="60" mass="6696">MSKLDIDPSKTGKKHRFLAKNEVKSSIFTMKTARKCPFLLDKTPFSSTFLKPLKALPVAG</sequence>